<evidence type="ECO:0000256" key="2">
    <source>
        <dbReference type="SAM" id="Phobius"/>
    </source>
</evidence>
<name>A0A100Y8B9_9ACTN</name>
<dbReference type="AlphaFoldDB" id="A0A100Y8B9"/>
<dbReference type="EMBL" id="LNSV01000010">
    <property type="protein sequence ID" value="KUH39550.1"/>
    <property type="molecule type" value="Genomic_DNA"/>
</dbReference>
<gene>
    <name evidence="4" type="ORF">ATE80_06310</name>
</gene>
<keyword evidence="2" id="KW-0472">Membrane</keyword>
<reference evidence="4 5" key="1">
    <citation type="submission" date="2015-11" db="EMBL/GenBank/DDBJ databases">
        <title>Genome-wide analysis reveals the secondary metabolome in Streptomyces kanasensis ZX01.</title>
        <authorList>
            <person name="Zhang G."/>
            <person name="Han L."/>
            <person name="Feng J."/>
            <person name="Zhang X."/>
        </authorList>
    </citation>
    <scope>NUCLEOTIDE SEQUENCE [LARGE SCALE GENOMIC DNA]</scope>
    <source>
        <strain evidence="4 5">ZX01</strain>
    </source>
</reference>
<dbReference type="OrthoDB" id="3685619at2"/>
<feature type="region of interest" description="Disordered" evidence="1">
    <location>
        <begin position="394"/>
        <end position="415"/>
    </location>
</feature>
<dbReference type="InterPro" id="IPR050039">
    <property type="entry name" value="MAB_1171c-like"/>
</dbReference>
<feature type="transmembrane region" description="Helical" evidence="2">
    <location>
        <begin position="142"/>
        <end position="161"/>
    </location>
</feature>
<feature type="domain" description="DUF6545" evidence="3">
    <location>
        <begin position="246"/>
        <end position="387"/>
    </location>
</feature>
<feature type="transmembrane region" description="Helical" evidence="2">
    <location>
        <begin position="219"/>
        <end position="237"/>
    </location>
</feature>
<feature type="transmembrane region" description="Helical" evidence="2">
    <location>
        <begin position="32"/>
        <end position="55"/>
    </location>
</feature>
<protein>
    <recommendedName>
        <fullName evidence="3">DUF6545 domain-containing protein</fullName>
    </recommendedName>
</protein>
<evidence type="ECO:0000313" key="4">
    <source>
        <dbReference type="EMBL" id="KUH39550.1"/>
    </source>
</evidence>
<dbReference type="NCBIfam" id="NF042915">
    <property type="entry name" value="MAB_1171c_fam"/>
    <property type="match status" value="1"/>
</dbReference>
<keyword evidence="2" id="KW-1133">Transmembrane helix</keyword>
<dbReference type="Proteomes" id="UP000054011">
    <property type="component" value="Unassembled WGS sequence"/>
</dbReference>
<dbReference type="STRING" id="936756.ATE80_06310"/>
<dbReference type="Pfam" id="PF20182">
    <property type="entry name" value="DUF6545"/>
    <property type="match status" value="1"/>
</dbReference>
<evidence type="ECO:0000313" key="5">
    <source>
        <dbReference type="Proteomes" id="UP000054011"/>
    </source>
</evidence>
<feature type="transmembrane region" description="Helical" evidence="2">
    <location>
        <begin position="67"/>
        <end position="91"/>
    </location>
</feature>
<feature type="transmembrane region" description="Helical" evidence="2">
    <location>
        <begin position="6"/>
        <end position="25"/>
    </location>
</feature>
<evidence type="ECO:0000259" key="3">
    <source>
        <dbReference type="Pfam" id="PF20182"/>
    </source>
</evidence>
<sequence length="415" mass="45988">MITVLNAFCAVAATVGLGYMLRALYHDRGDVALRYLCVVFGLSVVGFTLLIPAVWVRVDALFDAPNIAALLAGNCVTGLVFGQQIVLQYWIHPPAEARRRARRRIVLCALVLIAMALLFAQLDPSVQRPRDFSVYYGPSSYYFTYLLLYVFVYTSGEVLIARTAWRNAKETQDVHLRRGLRFLSIGSWLTLGYSAVRIINLFGPRLGFDLSHRDDVSVVFGNAGALLAMLGFTFPGWGPRLSLVIRWCVNLVNYHRLYHLWATMHRTVPEIALFPPRNRIRDLLKLTELEYRLYRRVIEIRDGQLFLLPYADSTAVDGAARSARRAGLGRDEIKAVTAAVAIRTAVERRSRGRPGDEGLVLHPSAHAAGPDLDCEVAELLHISGELRRVHLASTLGGGAPEQGPAEAPGREADAA</sequence>
<proteinExistence type="predicted"/>
<evidence type="ECO:0000256" key="1">
    <source>
        <dbReference type="SAM" id="MobiDB-lite"/>
    </source>
</evidence>
<comment type="caution">
    <text evidence="4">The sequence shown here is derived from an EMBL/GenBank/DDBJ whole genome shotgun (WGS) entry which is preliminary data.</text>
</comment>
<organism evidence="4 5">
    <name type="scientific">Streptomyces kanasensis</name>
    <dbReference type="NCBI Taxonomy" id="936756"/>
    <lineage>
        <taxon>Bacteria</taxon>
        <taxon>Bacillati</taxon>
        <taxon>Actinomycetota</taxon>
        <taxon>Actinomycetes</taxon>
        <taxon>Kitasatosporales</taxon>
        <taxon>Streptomycetaceae</taxon>
        <taxon>Streptomyces</taxon>
    </lineage>
</organism>
<keyword evidence="5" id="KW-1185">Reference proteome</keyword>
<feature type="transmembrane region" description="Helical" evidence="2">
    <location>
        <begin position="103"/>
        <end position="122"/>
    </location>
</feature>
<keyword evidence="2" id="KW-0812">Transmembrane</keyword>
<dbReference type="InterPro" id="IPR046675">
    <property type="entry name" value="DUF6545"/>
</dbReference>
<dbReference type="RefSeq" id="WP_058941140.1">
    <property type="nucleotide sequence ID" value="NZ_LNSV01000010.1"/>
</dbReference>
<accession>A0A100Y8B9</accession>
<feature type="transmembrane region" description="Helical" evidence="2">
    <location>
        <begin position="182"/>
        <end position="199"/>
    </location>
</feature>